<evidence type="ECO:0000313" key="3">
    <source>
        <dbReference type="Proteomes" id="UP001141253"/>
    </source>
</evidence>
<protein>
    <recommendedName>
        <fullName evidence="1">THH1/TOM1/TOM3 domain-containing protein</fullName>
    </recommendedName>
</protein>
<proteinExistence type="predicted"/>
<name>A0ABQ9A1I0_9ROSI</name>
<organism evidence="2 3">
    <name type="scientific">Salix suchowensis</name>
    <dbReference type="NCBI Taxonomy" id="1278906"/>
    <lineage>
        <taxon>Eukaryota</taxon>
        <taxon>Viridiplantae</taxon>
        <taxon>Streptophyta</taxon>
        <taxon>Embryophyta</taxon>
        <taxon>Tracheophyta</taxon>
        <taxon>Spermatophyta</taxon>
        <taxon>Magnoliopsida</taxon>
        <taxon>eudicotyledons</taxon>
        <taxon>Gunneridae</taxon>
        <taxon>Pentapetalae</taxon>
        <taxon>rosids</taxon>
        <taxon>fabids</taxon>
        <taxon>Malpighiales</taxon>
        <taxon>Salicaceae</taxon>
        <taxon>Saliceae</taxon>
        <taxon>Salix</taxon>
    </lineage>
</organism>
<feature type="domain" description="THH1/TOM1/TOM3" evidence="1">
    <location>
        <begin position="6"/>
        <end position="60"/>
    </location>
</feature>
<reference evidence="2" key="1">
    <citation type="submission" date="2022-10" db="EMBL/GenBank/DDBJ databases">
        <authorList>
            <person name="Hyden B.L."/>
            <person name="Feng K."/>
            <person name="Yates T."/>
            <person name="Jawdy S."/>
            <person name="Smart L.B."/>
            <person name="Muchero W."/>
        </authorList>
    </citation>
    <scope>NUCLEOTIDE SEQUENCE</scope>
    <source>
        <tissue evidence="2">Shoot tip</tissue>
    </source>
</reference>
<dbReference type="Proteomes" id="UP001141253">
    <property type="component" value="Chromosome 8"/>
</dbReference>
<evidence type="ECO:0000259" key="1">
    <source>
        <dbReference type="Pfam" id="PF06454"/>
    </source>
</evidence>
<dbReference type="EMBL" id="JAPFFI010000023">
    <property type="protein sequence ID" value="KAJ6321827.1"/>
    <property type="molecule type" value="Genomic_DNA"/>
</dbReference>
<reference evidence="2" key="2">
    <citation type="journal article" date="2023" name="Int. J. Mol. Sci.">
        <title>De Novo Assembly and Annotation of 11 Diverse Shrub Willow (Salix) Genomes Reveals Novel Gene Organization in Sex-Linked Regions.</title>
        <authorList>
            <person name="Hyden B."/>
            <person name="Feng K."/>
            <person name="Yates T.B."/>
            <person name="Jawdy S."/>
            <person name="Cereghino C."/>
            <person name="Smart L.B."/>
            <person name="Muchero W."/>
        </authorList>
    </citation>
    <scope>NUCLEOTIDE SEQUENCE</scope>
    <source>
        <tissue evidence="2">Shoot tip</tissue>
    </source>
</reference>
<keyword evidence="3" id="KW-1185">Reference proteome</keyword>
<gene>
    <name evidence="2" type="ORF">OIU77_011832</name>
</gene>
<comment type="caution">
    <text evidence="2">The sequence shown here is derived from an EMBL/GenBank/DDBJ whole genome shotgun (WGS) entry which is preliminary data.</text>
</comment>
<dbReference type="Pfam" id="PF06454">
    <property type="entry name" value="THH1_TOM1-3_dom"/>
    <property type="match status" value="1"/>
</dbReference>
<dbReference type="InterPro" id="IPR009457">
    <property type="entry name" value="THH1/TOM1/TOM3_dom"/>
</dbReference>
<sequence>MTLTYIKQARAVSTDGLRPSFFTINAVVYAIQVKFLLHFFTINRNEGEDSKSNTFFMEASQLHRRRDIYCNIWQFFLLHSANCFECYRRVLIKDKPLIRNILKMTPHSNFVNTGYCELDYLGDHLCVNIYSFPCKGDIISYLIWQIARFIINVTIISESDMWKF</sequence>
<accession>A0ABQ9A1I0</accession>
<evidence type="ECO:0000313" key="2">
    <source>
        <dbReference type="EMBL" id="KAJ6321827.1"/>
    </source>
</evidence>